<sequence>MFVLEKKDVPSLVVIPYSDPYNVLLFNKGDQSLVWITFADDSSIDAGYSFAFSGKQMAASGVQTYGDFGFSLYTAPINWENGTISRTFEAKDRDSSSYDFPWTFGNVDACKPGPFNIITTSSNSFYEYPYHIDTIITVPGFCFIRDSDSDGKNGNHIF</sequence>
<comment type="caution">
    <text evidence="1">The sequence shown here is derived from an EMBL/GenBank/DDBJ whole genome shotgun (WGS) entry which is preliminary data.</text>
</comment>
<evidence type="ECO:0000313" key="1">
    <source>
        <dbReference type="EMBL" id="PAV80389.1"/>
    </source>
</evidence>
<organism evidence="1 2">
    <name type="scientific">Diploscapter pachys</name>
    <dbReference type="NCBI Taxonomy" id="2018661"/>
    <lineage>
        <taxon>Eukaryota</taxon>
        <taxon>Metazoa</taxon>
        <taxon>Ecdysozoa</taxon>
        <taxon>Nematoda</taxon>
        <taxon>Chromadorea</taxon>
        <taxon>Rhabditida</taxon>
        <taxon>Rhabditina</taxon>
        <taxon>Rhabditomorpha</taxon>
        <taxon>Rhabditoidea</taxon>
        <taxon>Rhabditidae</taxon>
        <taxon>Diploscapter</taxon>
    </lineage>
</organism>
<protein>
    <submittedName>
        <fullName evidence="1">Uncharacterized protein</fullName>
    </submittedName>
</protein>
<keyword evidence="2" id="KW-1185">Reference proteome</keyword>
<dbReference type="AlphaFoldDB" id="A0A2A2L2M0"/>
<reference evidence="1 2" key="1">
    <citation type="journal article" date="2017" name="Curr. Biol.">
        <title>Genome architecture and evolution of a unichromosomal asexual nematode.</title>
        <authorList>
            <person name="Fradin H."/>
            <person name="Zegar C."/>
            <person name="Gutwein M."/>
            <person name="Lucas J."/>
            <person name="Kovtun M."/>
            <person name="Corcoran D."/>
            <person name="Baugh L.R."/>
            <person name="Kiontke K."/>
            <person name="Gunsalus K."/>
            <person name="Fitch D.H."/>
            <person name="Piano F."/>
        </authorList>
    </citation>
    <scope>NUCLEOTIDE SEQUENCE [LARGE SCALE GENOMIC DNA]</scope>
    <source>
        <strain evidence="1">PF1309</strain>
    </source>
</reference>
<dbReference type="Proteomes" id="UP000218231">
    <property type="component" value="Unassembled WGS sequence"/>
</dbReference>
<evidence type="ECO:0000313" key="2">
    <source>
        <dbReference type="Proteomes" id="UP000218231"/>
    </source>
</evidence>
<accession>A0A2A2L2M0</accession>
<proteinExistence type="predicted"/>
<gene>
    <name evidence="1" type="ORF">WR25_20662</name>
</gene>
<dbReference type="EMBL" id="LIAE01007279">
    <property type="protein sequence ID" value="PAV80389.1"/>
    <property type="molecule type" value="Genomic_DNA"/>
</dbReference>
<name>A0A2A2L2M0_9BILA</name>